<evidence type="ECO:0000256" key="4">
    <source>
        <dbReference type="ARBA" id="ARBA00022989"/>
    </source>
</evidence>
<sequence>MPPFVKRIVDPVVAWALSLRVVRAYLLYGEKRGPALADSVTYRALFSVFAAALLGFSLAARWLADNPVAWNALVQAVDAAIPGLIGQDGVIPTSSLTAGIATATIFSVLALVLASIGAVGSLRSALRIISGSVHDTGFWLWVMVRNLLLAAGIGVAVAVSAVLTYFGTAGVVTLLGWLGVADAQPLGSWVARGVGVLVVFALDVGIVAFVFVVLSGVRPPARALWAGSLIGALGLTVLQQLSGLFVAGASANPLLATFASLIALLLWINLSAQVILIACTYVIVAAEESGAAGRPRAPATFGQRRVRRAEIALRRIEAELADARAEVAKETSVRSGEPEQKGQDA</sequence>
<keyword evidence="4 7" id="KW-1133">Transmembrane helix</keyword>
<dbReference type="Proteomes" id="UP001501690">
    <property type="component" value="Unassembled WGS sequence"/>
</dbReference>
<reference evidence="8 9" key="1">
    <citation type="journal article" date="2019" name="Int. J. Syst. Evol. Microbiol.">
        <title>The Global Catalogue of Microorganisms (GCM) 10K type strain sequencing project: providing services to taxonomists for standard genome sequencing and annotation.</title>
        <authorList>
            <consortium name="The Broad Institute Genomics Platform"/>
            <consortium name="The Broad Institute Genome Sequencing Center for Infectious Disease"/>
            <person name="Wu L."/>
            <person name="Ma J."/>
        </authorList>
    </citation>
    <scope>NUCLEOTIDE SEQUENCE [LARGE SCALE GENOMIC DNA]</scope>
    <source>
        <strain evidence="8 9">JCM 15577</strain>
    </source>
</reference>
<dbReference type="RefSeq" id="WP_344070197.1">
    <property type="nucleotide sequence ID" value="NZ_BAAAPL010000001.1"/>
</dbReference>
<evidence type="ECO:0000256" key="7">
    <source>
        <dbReference type="SAM" id="Phobius"/>
    </source>
</evidence>
<dbReference type="Pfam" id="PF03631">
    <property type="entry name" value="Virul_fac_BrkB"/>
    <property type="match status" value="1"/>
</dbReference>
<comment type="caution">
    <text evidence="8">The sequence shown here is derived from an EMBL/GenBank/DDBJ whole genome shotgun (WGS) entry which is preliminary data.</text>
</comment>
<protein>
    <submittedName>
        <fullName evidence="8">YihY/virulence factor BrkB family protein</fullName>
    </submittedName>
</protein>
<evidence type="ECO:0000256" key="5">
    <source>
        <dbReference type="ARBA" id="ARBA00023136"/>
    </source>
</evidence>
<comment type="subcellular location">
    <subcellularLocation>
        <location evidence="1">Cell membrane</location>
        <topology evidence="1">Multi-pass membrane protein</topology>
    </subcellularLocation>
</comment>
<feature type="transmembrane region" description="Helical" evidence="7">
    <location>
        <begin position="189"/>
        <end position="214"/>
    </location>
</feature>
<dbReference type="EMBL" id="BAAAPL010000001">
    <property type="protein sequence ID" value="GAA1695430.1"/>
    <property type="molecule type" value="Genomic_DNA"/>
</dbReference>
<evidence type="ECO:0000256" key="6">
    <source>
        <dbReference type="SAM" id="MobiDB-lite"/>
    </source>
</evidence>
<accession>A0ABN2HYF2</accession>
<feature type="transmembrane region" description="Helical" evidence="7">
    <location>
        <begin position="100"/>
        <end position="126"/>
    </location>
</feature>
<feature type="region of interest" description="Disordered" evidence="6">
    <location>
        <begin position="326"/>
        <end position="345"/>
    </location>
</feature>
<dbReference type="PANTHER" id="PTHR30213:SF1">
    <property type="entry name" value="INNER MEMBRANE PROTEIN YHJD"/>
    <property type="match status" value="1"/>
</dbReference>
<feature type="transmembrane region" description="Helical" evidence="7">
    <location>
        <begin position="223"/>
        <end position="246"/>
    </location>
</feature>
<evidence type="ECO:0000313" key="9">
    <source>
        <dbReference type="Proteomes" id="UP001501690"/>
    </source>
</evidence>
<keyword evidence="2" id="KW-1003">Cell membrane</keyword>
<keyword evidence="9" id="KW-1185">Reference proteome</keyword>
<feature type="transmembrane region" description="Helical" evidence="7">
    <location>
        <begin position="147"/>
        <end position="177"/>
    </location>
</feature>
<name>A0ABN2HYF2_9MICO</name>
<gene>
    <name evidence="8" type="ORF">GCM10009808_10830</name>
</gene>
<keyword evidence="5 7" id="KW-0472">Membrane</keyword>
<feature type="transmembrane region" description="Helical" evidence="7">
    <location>
        <begin position="258"/>
        <end position="286"/>
    </location>
</feature>
<organism evidence="8 9">
    <name type="scientific">Microbacterium sediminicola</name>
    <dbReference type="NCBI Taxonomy" id="415210"/>
    <lineage>
        <taxon>Bacteria</taxon>
        <taxon>Bacillati</taxon>
        <taxon>Actinomycetota</taxon>
        <taxon>Actinomycetes</taxon>
        <taxon>Micrococcales</taxon>
        <taxon>Microbacteriaceae</taxon>
        <taxon>Microbacterium</taxon>
    </lineage>
</organism>
<evidence type="ECO:0000256" key="3">
    <source>
        <dbReference type="ARBA" id="ARBA00022692"/>
    </source>
</evidence>
<evidence type="ECO:0000313" key="8">
    <source>
        <dbReference type="EMBL" id="GAA1695430.1"/>
    </source>
</evidence>
<dbReference type="InterPro" id="IPR017039">
    <property type="entry name" value="Virul_fac_BrkB"/>
</dbReference>
<dbReference type="PANTHER" id="PTHR30213">
    <property type="entry name" value="INNER MEMBRANE PROTEIN YHJD"/>
    <property type="match status" value="1"/>
</dbReference>
<evidence type="ECO:0000256" key="1">
    <source>
        <dbReference type="ARBA" id="ARBA00004651"/>
    </source>
</evidence>
<proteinExistence type="predicted"/>
<keyword evidence="3 7" id="KW-0812">Transmembrane</keyword>
<evidence type="ECO:0000256" key="2">
    <source>
        <dbReference type="ARBA" id="ARBA00022475"/>
    </source>
</evidence>
<feature type="transmembrane region" description="Helical" evidence="7">
    <location>
        <begin position="40"/>
        <end position="64"/>
    </location>
</feature>